<dbReference type="InterPro" id="IPR036638">
    <property type="entry name" value="HLH_DNA-bd_sf"/>
</dbReference>
<evidence type="ECO:0000256" key="4">
    <source>
        <dbReference type="ARBA" id="ARBA00023242"/>
    </source>
</evidence>
<dbReference type="PANTHER" id="PTHR46117">
    <property type="entry name" value="FI24210P1"/>
    <property type="match status" value="1"/>
</dbReference>
<evidence type="ECO:0000313" key="7">
    <source>
        <dbReference type="EMBL" id="KAF2145549.1"/>
    </source>
</evidence>
<gene>
    <name evidence="7" type="ORF">K452DRAFT_121806</name>
</gene>
<dbReference type="CDD" id="cd11387">
    <property type="entry name" value="bHLHzip_USF_MITF"/>
    <property type="match status" value="1"/>
</dbReference>
<dbReference type="Pfam" id="PF00010">
    <property type="entry name" value="HLH"/>
    <property type="match status" value="1"/>
</dbReference>
<dbReference type="Proteomes" id="UP000799438">
    <property type="component" value="Unassembled WGS sequence"/>
</dbReference>
<dbReference type="Gene3D" id="4.10.280.10">
    <property type="entry name" value="Helix-loop-helix DNA-binding domain"/>
    <property type="match status" value="1"/>
</dbReference>
<accession>A0A6A6BN32</accession>
<feature type="compositionally biased region" description="Basic and acidic residues" evidence="5">
    <location>
        <begin position="355"/>
        <end position="367"/>
    </location>
</feature>
<evidence type="ECO:0000259" key="6">
    <source>
        <dbReference type="PROSITE" id="PS50888"/>
    </source>
</evidence>
<dbReference type="GO" id="GO:0000978">
    <property type="term" value="F:RNA polymerase II cis-regulatory region sequence-specific DNA binding"/>
    <property type="evidence" value="ECO:0007669"/>
    <property type="project" value="TreeGrafter"/>
</dbReference>
<feature type="region of interest" description="Disordered" evidence="5">
    <location>
        <begin position="235"/>
        <end position="297"/>
    </location>
</feature>
<protein>
    <recommendedName>
        <fullName evidence="6">BHLH domain-containing protein</fullName>
    </recommendedName>
</protein>
<keyword evidence="8" id="KW-1185">Reference proteome</keyword>
<dbReference type="InterPro" id="IPR011598">
    <property type="entry name" value="bHLH_dom"/>
</dbReference>
<evidence type="ECO:0000313" key="8">
    <source>
        <dbReference type="Proteomes" id="UP000799438"/>
    </source>
</evidence>
<keyword evidence="4" id="KW-0539">Nucleus</keyword>
<dbReference type="GO" id="GO:0046983">
    <property type="term" value="F:protein dimerization activity"/>
    <property type="evidence" value="ECO:0007669"/>
    <property type="project" value="InterPro"/>
</dbReference>
<dbReference type="SMART" id="SM00353">
    <property type="entry name" value="HLH"/>
    <property type="match status" value="1"/>
</dbReference>
<reference evidence="7" key="1">
    <citation type="journal article" date="2020" name="Stud. Mycol.">
        <title>101 Dothideomycetes genomes: a test case for predicting lifestyles and emergence of pathogens.</title>
        <authorList>
            <person name="Haridas S."/>
            <person name="Albert R."/>
            <person name="Binder M."/>
            <person name="Bloem J."/>
            <person name="Labutti K."/>
            <person name="Salamov A."/>
            <person name="Andreopoulos B."/>
            <person name="Baker S."/>
            <person name="Barry K."/>
            <person name="Bills G."/>
            <person name="Bluhm B."/>
            <person name="Cannon C."/>
            <person name="Castanera R."/>
            <person name="Culley D."/>
            <person name="Daum C."/>
            <person name="Ezra D."/>
            <person name="Gonzalez J."/>
            <person name="Henrissat B."/>
            <person name="Kuo A."/>
            <person name="Liang C."/>
            <person name="Lipzen A."/>
            <person name="Lutzoni F."/>
            <person name="Magnuson J."/>
            <person name="Mondo S."/>
            <person name="Nolan M."/>
            <person name="Ohm R."/>
            <person name="Pangilinan J."/>
            <person name="Park H.-J."/>
            <person name="Ramirez L."/>
            <person name="Alfaro M."/>
            <person name="Sun H."/>
            <person name="Tritt A."/>
            <person name="Yoshinaga Y."/>
            <person name="Zwiers L.-H."/>
            <person name="Turgeon B."/>
            <person name="Goodwin S."/>
            <person name="Spatafora J."/>
            <person name="Crous P."/>
            <person name="Grigoriev I."/>
        </authorList>
    </citation>
    <scope>NUCLEOTIDE SEQUENCE</scope>
    <source>
        <strain evidence="7">CBS 121167</strain>
    </source>
</reference>
<keyword evidence="2" id="KW-0805">Transcription regulation</keyword>
<dbReference type="OrthoDB" id="690068at2759"/>
<dbReference type="InterPro" id="IPR051732">
    <property type="entry name" value="USF"/>
</dbReference>
<dbReference type="AlphaFoldDB" id="A0A6A6BN32"/>
<evidence type="ECO:0000256" key="3">
    <source>
        <dbReference type="ARBA" id="ARBA00023163"/>
    </source>
</evidence>
<sequence>MIVADTNITHFPNFNHHIQKSIEKPELDIDSPPDFHFDSAMAHPGSPAPYIKEESDDMHFNPNRFANQPGFDMSHQFGNQNYGGSGNAFGVNPSDLTMSSSFILNNQYGSNNMSSSFLGNSHIADDDLRDLIDDSGNQNGAFHNFNEENNEQHNQQNYFQPQMNGNSMSVNTNQNHMNNNNNMYSNTPDGAPIQSPFADGGFNYPGQFQNMQNQRLASMPNGSFNMNARQHSRMGLERQLSDSRSPLTPKTPALGALHLSTPDSGSFPSQPINAAHRPSHGHQKSMSSQWDNTPGSGGSWIDSPIVSPHQGGMHPGMAEVLASGKHASLPAKVENGQPNPAYQTQEAKRRRRRESHNMVERRRRDNINERIQDLSKLVPQHRLEDEKIRKHIHNNGPLSPTLAASGISPPQATSLLAGPNGRRAAGNITTGLPIDDKDKGPNKGDILNGSVSWTRDLMWMLYLKLKQEEQLFEQIRQLGGETPYEYTEEENRMRTELFDAIEKNNWETFSYSRAPGTGLRVPKHTNLAGDALNPMSPQSLSPAIQSGGSGANSGQPQFWINQPGLKEEDEFGMEM</sequence>
<proteinExistence type="predicted"/>
<feature type="compositionally biased region" description="Polar residues" evidence="5">
    <location>
        <begin position="261"/>
        <end position="272"/>
    </location>
</feature>
<dbReference type="PROSITE" id="PS50888">
    <property type="entry name" value="BHLH"/>
    <property type="match status" value="1"/>
</dbReference>
<feature type="compositionally biased region" description="Polar residues" evidence="5">
    <location>
        <begin position="284"/>
        <end position="294"/>
    </location>
</feature>
<comment type="subcellular location">
    <subcellularLocation>
        <location evidence="1">Nucleus</location>
    </subcellularLocation>
</comment>
<feature type="compositionally biased region" description="Polar residues" evidence="5">
    <location>
        <begin position="336"/>
        <end position="345"/>
    </location>
</feature>
<feature type="domain" description="BHLH" evidence="6">
    <location>
        <begin position="351"/>
        <end position="457"/>
    </location>
</feature>
<dbReference type="RefSeq" id="XP_033401261.1">
    <property type="nucleotide sequence ID" value="XM_033535187.1"/>
</dbReference>
<evidence type="ECO:0000256" key="5">
    <source>
        <dbReference type="SAM" id="MobiDB-lite"/>
    </source>
</evidence>
<evidence type="ECO:0000256" key="1">
    <source>
        <dbReference type="ARBA" id="ARBA00004123"/>
    </source>
</evidence>
<evidence type="ECO:0000256" key="2">
    <source>
        <dbReference type="ARBA" id="ARBA00023015"/>
    </source>
</evidence>
<keyword evidence="3" id="KW-0804">Transcription</keyword>
<dbReference type="GO" id="GO:0000981">
    <property type="term" value="F:DNA-binding transcription factor activity, RNA polymerase II-specific"/>
    <property type="evidence" value="ECO:0007669"/>
    <property type="project" value="TreeGrafter"/>
</dbReference>
<organism evidence="7 8">
    <name type="scientific">Aplosporella prunicola CBS 121167</name>
    <dbReference type="NCBI Taxonomy" id="1176127"/>
    <lineage>
        <taxon>Eukaryota</taxon>
        <taxon>Fungi</taxon>
        <taxon>Dikarya</taxon>
        <taxon>Ascomycota</taxon>
        <taxon>Pezizomycotina</taxon>
        <taxon>Dothideomycetes</taxon>
        <taxon>Dothideomycetes incertae sedis</taxon>
        <taxon>Botryosphaeriales</taxon>
        <taxon>Aplosporellaceae</taxon>
        <taxon>Aplosporella</taxon>
    </lineage>
</organism>
<feature type="region of interest" description="Disordered" evidence="5">
    <location>
        <begin position="330"/>
        <end position="367"/>
    </location>
</feature>
<dbReference type="PANTHER" id="PTHR46117:SF3">
    <property type="entry name" value="FI24210P1"/>
    <property type="match status" value="1"/>
</dbReference>
<dbReference type="EMBL" id="ML995477">
    <property type="protein sequence ID" value="KAF2145549.1"/>
    <property type="molecule type" value="Genomic_DNA"/>
</dbReference>
<name>A0A6A6BN32_9PEZI</name>
<dbReference type="GO" id="GO:0005634">
    <property type="term" value="C:nucleus"/>
    <property type="evidence" value="ECO:0007669"/>
    <property type="project" value="UniProtKB-SubCell"/>
</dbReference>
<dbReference type="GeneID" id="54292681"/>
<dbReference type="SUPFAM" id="SSF47459">
    <property type="entry name" value="HLH, helix-loop-helix DNA-binding domain"/>
    <property type="match status" value="1"/>
</dbReference>